<keyword evidence="1" id="KW-0805">Transcription regulation</keyword>
<proteinExistence type="predicted"/>
<dbReference type="PRINTS" id="PR00778">
    <property type="entry name" value="HTHARSR"/>
</dbReference>
<accession>A0A939SBG7</accession>
<dbReference type="InterPro" id="IPR051011">
    <property type="entry name" value="Metal_resp_trans_reg"/>
</dbReference>
<dbReference type="PROSITE" id="PS50987">
    <property type="entry name" value="HTH_ARSR_2"/>
    <property type="match status" value="1"/>
</dbReference>
<dbReference type="Gene3D" id="1.10.10.10">
    <property type="entry name" value="Winged helix-like DNA-binding domain superfamily/Winged helix DNA-binding domain"/>
    <property type="match status" value="1"/>
</dbReference>
<feature type="region of interest" description="Disordered" evidence="4">
    <location>
        <begin position="93"/>
        <end position="116"/>
    </location>
</feature>
<dbReference type="RefSeq" id="WP_208098737.1">
    <property type="nucleotide sequence ID" value="NZ_JAGDYM010000016.1"/>
</dbReference>
<dbReference type="InterPro" id="IPR036388">
    <property type="entry name" value="WH-like_DNA-bd_sf"/>
</dbReference>
<comment type="caution">
    <text evidence="6">The sequence shown here is derived from an EMBL/GenBank/DDBJ whole genome shotgun (WGS) entry which is preliminary data.</text>
</comment>
<name>A0A939SBG7_9MICO</name>
<dbReference type="EMBL" id="JAGDYM010000016">
    <property type="protein sequence ID" value="MBO1902982.1"/>
    <property type="molecule type" value="Genomic_DNA"/>
</dbReference>
<feature type="domain" description="HTH arsR-type" evidence="5">
    <location>
        <begin position="2"/>
        <end position="96"/>
    </location>
</feature>
<dbReference type="Proteomes" id="UP000664382">
    <property type="component" value="Unassembled WGS sequence"/>
</dbReference>
<dbReference type="SUPFAM" id="SSF46785">
    <property type="entry name" value="Winged helix' DNA-binding domain"/>
    <property type="match status" value="1"/>
</dbReference>
<dbReference type="SMART" id="SM00418">
    <property type="entry name" value="HTH_ARSR"/>
    <property type="match status" value="1"/>
</dbReference>
<dbReference type="CDD" id="cd00090">
    <property type="entry name" value="HTH_ARSR"/>
    <property type="match status" value="1"/>
</dbReference>
<dbReference type="NCBIfam" id="NF033788">
    <property type="entry name" value="HTH_metalloreg"/>
    <property type="match status" value="1"/>
</dbReference>
<evidence type="ECO:0000256" key="3">
    <source>
        <dbReference type="ARBA" id="ARBA00023163"/>
    </source>
</evidence>
<evidence type="ECO:0000313" key="6">
    <source>
        <dbReference type="EMBL" id="MBO1902982.1"/>
    </source>
</evidence>
<dbReference type="PANTHER" id="PTHR43132">
    <property type="entry name" value="ARSENICAL RESISTANCE OPERON REPRESSOR ARSR-RELATED"/>
    <property type="match status" value="1"/>
</dbReference>
<evidence type="ECO:0000256" key="2">
    <source>
        <dbReference type="ARBA" id="ARBA00023125"/>
    </source>
</evidence>
<keyword evidence="3" id="KW-0804">Transcription</keyword>
<organism evidence="6 7">
    <name type="scientific">Leucobacter weissii</name>
    <dbReference type="NCBI Taxonomy" id="1983706"/>
    <lineage>
        <taxon>Bacteria</taxon>
        <taxon>Bacillati</taxon>
        <taxon>Actinomycetota</taxon>
        <taxon>Actinomycetes</taxon>
        <taxon>Micrococcales</taxon>
        <taxon>Microbacteriaceae</taxon>
        <taxon>Leucobacter</taxon>
    </lineage>
</organism>
<dbReference type="PANTHER" id="PTHR43132:SF8">
    <property type="entry name" value="HTH-TYPE TRANSCRIPTIONAL REGULATOR KMTR"/>
    <property type="match status" value="1"/>
</dbReference>
<protein>
    <submittedName>
        <fullName evidence="6">Helix-turn-helix transcriptional regulator</fullName>
    </submittedName>
</protein>
<keyword evidence="7" id="KW-1185">Reference proteome</keyword>
<dbReference type="AlphaFoldDB" id="A0A939SBG7"/>
<evidence type="ECO:0000313" key="7">
    <source>
        <dbReference type="Proteomes" id="UP000664382"/>
    </source>
</evidence>
<evidence type="ECO:0000259" key="5">
    <source>
        <dbReference type="PROSITE" id="PS50987"/>
    </source>
</evidence>
<keyword evidence="2" id="KW-0238">DNA-binding</keyword>
<dbReference type="GO" id="GO:0003677">
    <property type="term" value="F:DNA binding"/>
    <property type="evidence" value="ECO:0007669"/>
    <property type="project" value="UniProtKB-KW"/>
</dbReference>
<dbReference type="InterPro" id="IPR001845">
    <property type="entry name" value="HTH_ArsR_DNA-bd_dom"/>
</dbReference>
<gene>
    <name evidence="6" type="ORF">J4H92_13625</name>
</gene>
<sequence length="116" mass="12635">MDAEPGLAEAAQLFKVLGNESRLGLLRLISREPRAVSALSEASGMSQPLVSQHLRTLRQAGLATDVRHGKTVVYHLADLHVDHVIADALAHVLEPRGSEHPHESHHPTSHHTEETS</sequence>
<dbReference type="GO" id="GO:0003700">
    <property type="term" value="F:DNA-binding transcription factor activity"/>
    <property type="evidence" value="ECO:0007669"/>
    <property type="project" value="InterPro"/>
</dbReference>
<dbReference type="Pfam" id="PF01022">
    <property type="entry name" value="HTH_5"/>
    <property type="match status" value="1"/>
</dbReference>
<evidence type="ECO:0000256" key="4">
    <source>
        <dbReference type="SAM" id="MobiDB-lite"/>
    </source>
</evidence>
<evidence type="ECO:0000256" key="1">
    <source>
        <dbReference type="ARBA" id="ARBA00023015"/>
    </source>
</evidence>
<reference evidence="6" key="1">
    <citation type="submission" date="2021-03" db="EMBL/GenBank/DDBJ databases">
        <title>Leucobacter chromiisoli sp. nov., isolated from chromium-containing soil of chemical plant.</title>
        <authorList>
            <person name="Xu Z."/>
        </authorList>
    </citation>
    <scope>NUCLEOTIDE SEQUENCE</scope>
    <source>
        <strain evidence="6">S27</strain>
    </source>
</reference>
<dbReference type="InterPro" id="IPR011991">
    <property type="entry name" value="ArsR-like_HTH"/>
</dbReference>
<dbReference type="InterPro" id="IPR036390">
    <property type="entry name" value="WH_DNA-bd_sf"/>
</dbReference>